<evidence type="ECO:0000313" key="4">
    <source>
        <dbReference type="Proteomes" id="UP000236742"/>
    </source>
</evidence>
<dbReference type="SUPFAM" id="SSF52096">
    <property type="entry name" value="ClpP/crotonase"/>
    <property type="match status" value="1"/>
</dbReference>
<sequence>MRILILTHAFNSLTQRIWLELTEAGHEVAVEFDVNDAATRRAVARLRPDLLLAPFLKRAIPEDVWRTLPCLVVHPGPPGDKGPSALDRAVQEGAPEWGVTVLQAVAEMDAGPVWSHRRFSMRTATKSSLYRREVTEAAVAAVAEALERFEQGLGPALRDNGSEPMRPVLPQADRAIDWERMTTAEVLARIRAADGMPGVRDEIEDHPVWLHDALPADANGTPGAVIGRGEEAILRATADGAVWIGQLRMTLPGEARTLKLPAVEALRLLGVPLPPRVDLPGEPSRVETERHGEIALIRFPFHNGAMNLGRCRALEAAIRAAAASDARAILLTGGAEFWSNGIDLATIEASDSPAEASMQLIEAIDDVCLALLEARDKWVVSLMRGNAGAGGVFMALAADEVLARDGVVLNPHYKNMGNLYGSEYWTYLLPRRLGEEGARELMETRLPLSARGALRLGLIDGLVEAGPDAAEAEAMARLRARLDEPGFEARLAAKQARRERDEAEKPLAHYRAEELERMRLNFFGFDTSYHVARYNFITKVPKSRTPHYLARLTRCG</sequence>
<dbReference type="Gene3D" id="3.40.50.12230">
    <property type="match status" value="1"/>
</dbReference>
<feature type="domain" description="Formyl transferase N-terminal" evidence="1">
    <location>
        <begin position="35"/>
        <end position="140"/>
    </location>
</feature>
<dbReference type="InterPro" id="IPR029045">
    <property type="entry name" value="ClpP/crotonase-like_dom_sf"/>
</dbReference>
<protein>
    <submittedName>
        <fullName evidence="3">Putative two-component system protein, hydrogenase maturation factor HypX/HoxX</fullName>
    </submittedName>
</protein>
<dbReference type="InterPro" id="IPR047180">
    <property type="entry name" value="HoxX-like"/>
</dbReference>
<dbReference type="SUPFAM" id="SSF50486">
    <property type="entry name" value="FMT C-terminal domain-like"/>
    <property type="match status" value="1"/>
</dbReference>
<dbReference type="Gene3D" id="3.90.226.10">
    <property type="entry name" value="2-enoyl-CoA Hydratase, Chain A, domain 1"/>
    <property type="match status" value="1"/>
</dbReference>
<dbReference type="Pfam" id="PF00378">
    <property type="entry name" value="ECH_1"/>
    <property type="match status" value="1"/>
</dbReference>
<dbReference type="CDD" id="cd08701">
    <property type="entry name" value="FMT_C_HypX"/>
    <property type="match status" value="1"/>
</dbReference>
<accession>A0A1H5UIC6</accession>
<dbReference type="AlphaFoldDB" id="A0A1H5UIC6"/>
<evidence type="ECO:0000259" key="2">
    <source>
        <dbReference type="Pfam" id="PF02911"/>
    </source>
</evidence>
<dbReference type="InterPro" id="IPR001753">
    <property type="entry name" value="Enoyl-CoA_hydra/iso"/>
</dbReference>
<dbReference type="CDD" id="cd06558">
    <property type="entry name" value="crotonase-like"/>
    <property type="match status" value="1"/>
</dbReference>
<proteinExistence type="predicted"/>
<dbReference type="GO" id="GO:0003824">
    <property type="term" value="F:catalytic activity"/>
    <property type="evidence" value="ECO:0007669"/>
    <property type="project" value="InterPro"/>
</dbReference>
<dbReference type="Pfam" id="PF02911">
    <property type="entry name" value="Formyl_trans_C"/>
    <property type="match status" value="1"/>
</dbReference>
<reference evidence="4" key="1">
    <citation type="submission" date="2016-10" db="EMBL/GenBank/DDBJ databases">
        <authorList>
            <person name="Varghese N."/>
            <person name="Submissions S."/>
        </authorList>
    </citation>
    <scope>NUCLEOTIDE SEQUENCE [LARGE SCALE GENOMIC DNA]</scope>
    <source>
        <strain evidence="4">DSM 23413</strain>
    </source>
</reference>
<dbReference type="PANTHER" id="PTHR43388">
    <property type="entry name" value="HYDROGENASE MATURATION FACTOR HOXX"/>
    <property type="match status" value="1"/>
</dbReference>
<dbReference type="InterPro" id="IPR009188">
    <property type="entry name" value="NiFe-hyd_mat_HypX/HoxX"/>
</dbReference>
<dbReference type="RefSeq" id="WP_104007318.1">
    <property type="nucleotide sequence ID" value="NZ_FNVD01000004.1"/>
</dbReference>
<dbReference type="InterPro" id="IPR002376">
    <property type="entry name" value="Formyl_transf_N"/>
</dbReference>
<organism evidence="3 4">
    <name type="scientific">Jhaorihella thermophila</name>
    <dbReference type="NCBI Taxonomy" id="488547"/>
    <lineage>
        <taxon>Bacteria</taxon>
        <taxon>Pseudomonadati</taxon>
        <taxon>Pseudomonadota</taxon>
        <taxon>Alphaproteobacteria</taxon>
        <taxon>Rhodobacterales</taxon>
        <taxon>Paracoccaceae</taxon>
        <taxon>Jhaorihella</taxon>
    </lineage>
</organism>
<dbReference type="InterPro" id="IPR005793">
    <property type="entry name" value="Formyl_trans_C"/>
</dbReference>
<keyword evidence="4" id="KW-1185">Reference proteome</keyword>
<feature type="domain" description="Formyl transferase C-terminal" evidence="2">
    <location>
        <begin position="171"/>
        <end position="249"/>
    </location>
</feature>
<dbReference type="InterPro" id="IPR036477">
    <property type="entry name" value="Formyl_transf_N_sf"/>
</dbReference>
<evidence type="ECO:0000259" key="1">
    <source>
        <dbReference type="Pfam" id="PF00551"/>
    </source>
</evidence>
<dbReference type="PIRSF" id="PIRSF006787">
    <property type="entry name" value="Hydrgn_mat_HoxX"/>
    <property type="match status" value="1"/>
</dbReference>
<evidence type="ECO:0000313" key="3">
    <source>
        <dbReference type="EMBL" id="SEF74815.1"/>
    </source>
</evidence>
<dbReference type="EMBL" id="FNVD01000004">
    <property type="protein sequence ID" value="SEF74815.1"/>
    <property type="molecule type" value="Genomic_DNA"/>
</dbReference>
<dbReference type="PANTHER" id="PTHR43388:SF1">
    <property type="entry name" value="HYDROGENASE MATURATION FACTOR HOXX"/>
    <property type="match status" value="1"/>
</dbReference>
<dbReference type="OrthoDB" id="580992at2"/>
<name>A0A1H5UIC6_9RHOB</name>
<dbReference type="Proteomes" id="UP000236742">
    <property type="component" value="Unassembled WGS sequence"/>
</dbReference>
<dbReference type="SUPFAM" id="SSF53328">
    <property type="entry name" value="Formyltransferase"/>
    <property type="match status" value="1"/>
</dbReference>
<dbReference type="InterPro" id="IPR011034">
    <property type="entry name" value="Formyl_transferase-like_C_sf"/>
</dbReference>
<dbReference type="Pfam" id="PF00551">
    <property type="entry name" value="Formyl_trans_N"/>
    <property type="match status" value="1"/>
</dbReference>
<gene>
    <name evidence="3" type="ORF">SAMN05421751_10486</name>
</gene>
<dbReference type="CDD" id="cd08650">
    <property type="entry name" value="FMT_core_HypX_N"/>
    <property type="match status" value="1"/>
</dbReference>